<gene>
    <name evidence="2" type="ORF">ACFSFW_07825</name>
</gene>
<evidence type="ECO:0000313" key="3">
    <source>
        <dbReference type="Proteomes" id="UP001597227"/>
    </source>
</evidence>
<dbReference type="EMBL" id="JBHUEK010000010">
    <property type="protein sequence ID" value="MFD1778573.1"/>
    <property type="molecule type" value="Genomic_DNA"/>
</dbReference>
<feature type="transmembrane region" description="Helical" evidence="1">
    <location>
        <begin position="53"/>
        <end position="71"/>
    </location>
</feature>
<keyword evidence="1" id="KW-0812">Transmembrane</keyword>
<feature type="transmembrane region" description="Helical" evidence="1">
    <location>
        <begin position="78"/>
        <end position="96"/>
    </location>
</feature>
<feature type="transmembrane region" description="Helical" evidence="1">
    <location>
        <begin position="5"/>
        <end position="23"/>
    </location>
</feature>
<dbReference type="Proteomes" id="UP001597227">
    <property type="component" value="Unassembled WGS sequence"/>
</dbReference>
<name>A0ABW4MLA4_9BACI</name>
<keyword evidence="3" id="KW-1185">Reference proteome</keyword>
<accession>A0ABW4MLA4</accession>
<protein>
    <recommendedName>
        <fullName evidence="4">DUF3784 domain-containing protein</fullName>
    </recommendedName>
</protein>
<keyword evidence="1" id="KW-0472">Membrane</keyword>
<sequence>MAEVILYFILMIPLYAVLIWTYFNPEESMIFGQRWMYKEEPEFSDDAIRYTKFVARVGILLLTMIFVLFLIDQIIIRLIIILGFISYVIIGGYRLLQKYLES</sequence>
<comment type="caution">
    <text evidence="2">The sequence shown here is derived from an EMBL/GenBank/DDBJ whole genome shotgun (WGS) entry which is preliminary data.</text>
</comment>
<reference evidence="3" key="1">
    <citation type="journal article" date="2019" name="Int. J. Syst. Evol. Microbiol.">
        <title>The Global Catalogue of Microorganisms (GCM) 10K type strain sequencing project: providing services to taxonomists for standard genome sequencing and annotation.</title>
        <authorList>
            <consortium name="The Broad Institute Genomics Platform"/>
            <consortium name="The Broad Institute Genome Sequencing Center for Infectious Disease"/>
            <person name="Wu L."/>
            <person name="Ma J."/>
        </authorList>
    </citation>
    <scope>NUCLEOTIDE SEQUENCE [LARGE SCALE GENOMIC DNA]</scope>
    <source>
        <strain evidence="3">CCUG 15531</strain>
    </source>
</reference>
<organism evidence="2 3">
    <name type="scientific">Fredinandcohnia salidurans</name>
    <dbReference type="NCBI Taxonomy" id="2595041"/>
    <lineage>
        <taxon>Bacteria</taxon>
        <taxon>Bacillati</taxon>
        <taxon>Bacillota</taxon>
        <taxon>Bacilli</taxon>
        <taxon>Bacillales</taxon>
        <taxon>Bacillaceae</taxon>
        <taxon>Fredinandcohnia</taxon>
    </lineage>
</organism>
<dbReference type="RefSeq" id="WP_388036866.1">
    <property type="nucleotide sequence ID" value="NZ_JBHUEK010000010.1"/>
</dbReference>
<evidence type="ECO:0000256" key="1">
    <source>
        <dbReference type="SAM" id="Phobius"/>
    </source>
</evidence>
<proteinExistence type="predicted"/>
<evidence type="ECO:0008006" key="4">
    <source>
        <dbReference type="Google" id="ProtNLM"/>
    </source>
</evidence>
<evidence type="ECO:0000313" key="2">
    <source>
        <dbReference type="EMBL" id="MFD1778573.1"/>
    </source>
</evidence>
<keyword evidence="1" id="KW-1133">Transmembrane helix</keyword>